<reference evidence="1 2" key="1">
    <citation type="submission" date="2017-06" db="EMBL/GenBank/DDBJ databases">
        <authorList>
            <person name="Kim H.J."/>
            <person name="Triplett B.A."/>
        </authorList>
    </citation>
    <scope>NUCLEOTIDE SEQUENCE [LARGE SCALE GENOMIC DNA]</scope>
    <source>
        <strain evidence="1 2">DSM 25597</strain>
    </source>
</reference>
<dbReference type="AlphaFoldDB" id="A0A238ZIM0"/>
<sequence length="197" mass="23373">MNFQTNLKCLCYIIFFIGFSSYAQHTERFMTLMSGLEKGSSTVDTTYYSNGQIKHLAKQTEYTFQDKEYLKENGISIFYHKNGTIGRISVKDAYGYYLNEKFYDKTGELTEEWITTEIDNDARDLEEYFKRYELNPTDLGDIKRTINYYKLSKNTKERFLYKHIYIEIKGLVVKETITFFNEKGEIVKTKVIKPKRV</sequence>
<keyword evidence="2" id="KW-1185">Reference proteome</keyword>
<organism evidence="1 2">
    <name type="scientific">Dokdonia pacifica</name>
    <dbReference type="NCBI Taxonomy" id="1627892"/>
    <lineage>
        <taxon>Bacteria</taxon>
        <taxon>Pseudomonadati</taxon>
        <taxon>Bacteroidota</taxon>
        <taxon>Flavobacteriia</taxon>
        <taxon>Flavobacteriales</taxon>
        <taxon>Flavobacteriaceae</taxon>
        <taxon>Dokdonia</taxon>
    </lineage>
</organism>
<proteinExistence type="predicted"/>
<dbReference type="RefSeq" id="WP_089371575.1">
    <property type="nucleotide sequence ID" value="NZ_BMEP01000001.1"/>
</dbReference>
<evidence type="ECO:0000313" key="2">
    <source>
        <dbReference type="Proteomes" id="UP000198379"/>
    </source>
</evidence>
<gene>
    <name evidence="1" type="ORF">SAMN06265376_103251</name>
</gene>
<dbReference type="OrthoDB" id="1445768at2"/>
<evidence type="ECO:0000313" key="1">
    <source>
        <dbReference type="EMBL" id="SNR82989.1"/>
    </source>
</evidence>
<dbReference type="EMBL" id="FZNY01000003">
    <property type="protein sequence ID" value="SNR82989.1"/>
    <property type="molecule type" value="Genomic_DNA"/>
</dbReference>
<evidence type="ECO:0008006" key="3">
    <source>
        <dbReference type="Google" id="ProtNLM"/>
    </source>
</evidence>
<accession>A0A238ZIM0</accession>
<protein>
    <recommendedName>
        <fullName evidence="3">MORN repeat variant</fullName>
    </recommendedName>
</protein>
<dbReference type="Proteomes" id="UP000198379">
    <property type="component" value="Unassembled WGS sequence"/>
</dbReference>
<name>A0A238ZIM0_9FLAO</name>